<dbReference type="AlphaFoldDB" id="A0A151Z3U5"/>
<dbReference type="FunCoup" id="A0A151Z3U5">
    <property type="interactions" value="371"/>
</dbReference>
<dbReference type="InParanoid" id="A0A151Z3U5"/>
<dbReference type="PANTHER" id="PTHR13510">
    <property type="entry name" value="FYVE-FINGER-CONTAINING RAB5 EFFECTOR PROTEIN RABENOSYN-5-RELATED"/>
    <property type="match status" value="1"/>
</dbReference>
<gene>
    <name evidence="8" type="ORF">DLAC_11325</name>
</gene>
<evidence type="ECO:0000256" key="4">
    <source>
        <dbReference type="PROSITE-ProRule" id="PRU00091"/>
    </source>
</evidence>
<keyword evidence="9" id="KW-1185">Reference proteome</keyword>
<dbReference type="InterPro" id="IPR013783">
    <property type="entry name" value="Ig-like_fold"/>
</dbReference>
<dbReference type="SUPFAM" id="SSF57903">
    <property type="entry name" value="FYVE/PHD zinc finger"/>
    <property type="match status" value="1"/>
</dbReference>
<dbReference type="CDD" id="cd00102">
    <property type="entry name" value="IPT"/>
    <property type="match status" value="1"/>
</dbReference>
<dbReference type="SUPFAM" id="SSF81296">
    <property type="entry name" value="E set domains"/>
    <property type="match status" value="1"/>
</dbReference>
<protein>
    <submittedName>
        <fullName evidence="8">IPT/TIG domain-containing protein</fullName>
    </submittedName>
</protein>
<name>A0A151Z3U5_TIELA</name>
<keyword evidence="5" id="KW-0175">Coiled coil</keyword>
<dbReference type="InterPro" id="IPR013083">
    <property type="entry name" value="Znf_RING/FYVE/PHD"/>
</dbReference>
<evidence type="ECO:0000313" key="8">
    <source>
        <dbReference type="EMBL" id="KYQ88587.1"/>
    </source>
</evidence>
<dbReference type="PANTHER" id="PTHR13510:SF44">
    <property type="entry name" value="RABENOSYN-5"/>
    <property type="match status" value="1"/>
</dbReference>
<dbReference type="Pfam" id="PF01363">
    <property type="entry name" value="FYVE"/>
    <property type="match status" value="1"/>
</dbReference>
<organism evidence="8 9">
    <name type="scientific">Tieghemostelium lacteum</name>
    <name type="common">Slime mold</name>
    <name type="synonym">Dictyostelium lacteum</name>
    <dbReference type="NCBI Taxonomy" id="361077"/>
    <lineage>
        <taxon>Eukaryota</taxon>
        <taxon>Amoebozoa</taxon>
        <taxon>Evosea</taxon>
        <taxon>Eumycetozoa</taxon>
        <taxon>Dictyostelia</taxon>
        <taxon>Dictyosteliales</taxon>
        <taxon>Raperosteliaceae</taxon>
        <taxon>Tieghemostelium</taxon>
    </lineage>
</organism>
<dbReference type="GO" id="GO:0008270">
    <property type="term" value="F:zinc ion binding"/>
    <property type="evidence" value="ECO:0007669"/>
    <property type="project" value="UniProtKB-KW"/>
</dbReference>
<dbReference type="Proteomes" id="UP000076078">
    <property type="component" value="Unassembled WGS sequence"/>
</dbReference>
<dbReference type="OMA" id="EQMHLNI"/>
<evidence type="ECO:0000259" key="7">
    <source>
        <dbReference type="PROSITE" id="PS50178"/>
    </source>
</evidence>
<evidence type="ECO:0000256" key="5">
    <source>
        <dbReference type="SAM" id="Coils"/>
    </source>
</evidence>
<dbReference type="PROSITE" id="PS50178">
    <property type="entry name" value="ZF_FYVE"/>
    <property type="match status" value="1"/>
</dbReference>
<dbReference type="Gene3D" id="2.60.40.10">
    <property type="entry name" value="Immunoglobulins"/>
    <property type="match status" value="1"/>
</dbReference>
<dbReference type="InterPro" id="IPR011011">
    <property type="entry name" value="Znf_FYVE_PHD"/>
</dbReference>
<feature type="region of interest" description="Disordered" evidence="6">
    <location>
        <begin position="338"/>
        <end position="360"/>
    </location>
</feature>
<evidence type="ECO:0000256" key="6">
    <source>
        <dbReference type="SAM" id="MobiDB-lite"/>
    </source>
</evidence>
<dbReference type="InterPro" id="IPR014756">
    <property type="entry name" value="Ig_E-set"/>
</dbReference>
<proteinExistence type="predicted"/>
<dbReference type="Gene3D" id="3.30.40.10">
    <property type="entry name" value="Zinc/RING finger domain, C3HC4 (zinc finger)"/>
    <property type="match status" value="1"/>
</dbReference>
<feature type="coiled-coil region" evidence="5">
    <location>
        <begin position="16"/>
        <end position="46"/>
    </location>
</feature>
<feature type="region of interest" description="Disordered" evidence="6">
    <location>
        <begin position="265"/>
        <end position="323"/>
    </location>
</feature>
<dbReference type="InterPro" id="IPR017455">
    <property type="entry name" value="Znf_FYVE-rel"/>
</dbReference>
<evidence type="ECO:0000313" key="9">
    <source>
        <dbReference type="Proteomes" id="UP000076078"/>
    </source>
</evidence>
<comment type="caution">
    <text evidence="8">The sequence shown here is derived from an EMBL/GenBank/DDBJ whole genome shotgun (WGS) entry which is preliminary data.</text>
</comment>
<keyword evidence="3" id="KW-0862">Zinc</keyword>
<dbReference type="InterPro" id="IPR002909">
    <property type="entry name" value="IPT_dom"/>
</dbReference>
<sequence>MQEDLVPLLIYRDKTEEFKEKKLKYLSNDKNELENLQLKLKKISLNVNTVFNNQQLDELSKIVINCTICGSTFGKIFQKKQKCQLCDSIVCSNCNNNLIALNLFDQNAENKVGPLNSSKDSKDKDKKDKIYSCNQCWATVRKLLKKREIDKQKDLSMNSSFTRFYEQMHLNILDLNRNLPKFKTSVDSIRDSSSIVDIAKAKDIEPIVTINIKELESGVRQLKLLQSPSKIQSQVIMNLKHYFAQQLQTSIPDFRLYTSEFQRKRLLPPNSQPIDITTSKSTSNNSTSKDNNNNSNSKDNSNNNKDNNSNNSKDNSPPSSISSFFSSVSKSIVEGVNSLTSKNDNNQNNQNSNNNGPEYQVEIMDPNQSTVISVGPAIVPLMGSLVTITGQNLLKNTIKVMIGGMEIRGLKYHNSAIMLQTPPFSNEGEVELIIKEGQHVLSHQFLFYTNSCFQTEKDLSNANNYALETYQLATNEPQNISNGKQIVQENYMDREDSFSSIKSEEITDDDLFENVINLDDLEVVNTDHSFHFNNNHNHFGTNSNQQKRNRIPLPSTGNTVKDIILEDISPMVSPVSGTKISILFKYPVNDTILVSVGQIPIQYVDINDHNRKITFLSPPLKEGIYSIEIQFNSKVLEVPNILTYEKTHSSLPPVNLNFEENKYNKTNLAKTNTNNGVVIPKNRYLKDQAPIVSKSSRVWGIKSDQSSKE</sequence>
<feature type="domain" description="FYVE-type" evidence="7">
    <location>
        <begin position="60"/>
        <end position="141"/>
    </location>
</feature>
<keyword evidence="2 4" id="KW-0863">Zinc-finger</keyword>
<dbReference type="OrthoDB" id="19815at2759"/>
<evidence type="ECO:0000256" key="3">
    <source>
        <dbReference type="ARBA" id="ARBA00022833"/>
    </source>
</evidence>
<feature type="compositionally biased region" description="Low complexity" evidence="6">
    <location>
        <begin position="343"/>
        <end position="355"/>
    </location>
</feature>
<evidence type="ECO:0000256" key="1">
    <source>
        <dbReference type="ARBA" id="ARBA00022723"/>
    </source>
</evidence>
<feature type="compositionally biased region" description="Low complexity" evidence="6">
    <location>
        <begin position="279"/>
        <end position="323"/>
    </location>
</feature>
<dbReference type="InterPro" id="IPR052727">
    <property type="entry name" value="Rab4/Rab5_effector"/>
</dbReference>
<dbReference type="InterPro" id="IPR000306">
    <property type="entry name" value="Znf_FYVE"/>
</dbReference>
<dbReference type="Pfam" id="PF01833">
    <property type="entry name" value="TIG"/>
    <property type="match status" value="1"/>
</dbReference>
<keyword evidence="1" id="KW-0479">Metal-binding</keyword>
<evidence type="ECO:0000256" key="2">
    <source>
        <dbReference type="ARBA" id="ARBA00022771"/>
    </source>
</evidence>
<accession>A0A151Z3U5</accession>
<reference evidence="8 9" key="1">
    <citation type="submission" date="2015-12" db="EMBL/GenBank/DDBJ databases">
        <title>Dictyostelia acquired genes for synthesis and detection of signals that induce cell-type specialization by lateral gene transfer from prokaryotes.</title>
        <authorList>
            <person name="Gloeckner G."/>
            <person name="Schaap P."/>
        </authorList>
    </citation>
    <scope>NUCLEOTIDE SEQUENCE [LARGE SCALE GENOMIC DNA]</scope>
    <source>
        <strain evidence="8 9">TK</strain>
    </source>
</reference>
<dbReference type="EMBL" id="LODT01000051">
    <property type="protein sequence ID" value="KYQ88587.1"/>
    <property type="molecule type" value="Genomic_DNA"/>
</dbReference>